<protein>
    <recommendedName>
        <fullName evidence="4">CCDC43 PWI-like domain-containing protein</fullName>
    </recommendedName>
</protein>
<reference evidence="5" key="1">
    <citation type="journal article" date="2021" name="Open Biol.">
        <title>Shared evolutionary footprints suggest mitochondrial oxidative damage underlies multiple complex I losses in fungi.</title>
        <authorList>
            <person name="Schikora-Tamarit M.A."/>
            <person name="Marcet-Houben M."/>
            <person name="Nosek J."/>
            <person name="Gabaldon T."/>
        </authorList>
    </citation>
    <scope>NUCLEOTIDE SEQUENCE</scope>
    <source>
        <strain evidence="5">CBS2887</strain>
    </source>
</reference>
<accession>A0A9P8TCS0</accession>
<evidence type="ECO:0000256" key="1">
    <source>
        <dbReference type="ARBA" id="ARBA00022884"/>
    </source>
</evidence>
<evidence type="ECO:0000256" key="2">
    <source>
        <dbReference type="SAM" id="Coils"/>
    </source>
</evidence>
<dbReference type="GO" id="GO:0003723">
    <property type="term" value="F:RNA binding"/>
    <property type="evidence" value="ECO:0007669"/>
    <property type="project" value="UniProtKB-KW"/>
</dbReference>
<evidence type="ECO:0000259" key="4">
    <source>
        <dbReference type="Pfam" id="PF26091"/>
    </source>
</evidence>
<keyword evidence="1" id="KW-0694">RNA-binding</keyword>
<dbReference type="AlphaFoldDB" id="A0A9P8TCS0"/>
<sequence>MVKADPNDTTQFKSWLFNKCKIYSEADSDMLSDYIIALLELDSTPDEHIANLKEQLSEFTDNANAFSNEIVSCLVDKSYVANPGPSDEQRQNELAAKQRILQKIQERKLAKQREEEMKIKLEEEVRAKIEHEKLVAQEQRKLAEQQRLEEEHIRLQKEQEERQKQFEIKQQKKTEMIQSLEKMIELKEKMLDEYDSKLFYLQQRLLANPEDLAFQEEAKLAFTLLRDEMITNHVTPEDITQDKFKLEKTTNSTSMLSTRGLSISATRPRGVSRGGIHKQPFTRNPNTSYNKKLDLRTRTICMDKLDQGKIHKILEQLDMDKIECTKNDADSGFNVTFKDRFHAEQAIKNGIHLNGSPLVLRWNELIRPGLGSLNQSQ</sequence>
<dbReference type="GO" id="GO:0005634">
    <property type="term" value="C:nucleus"/>
    <property type="evidence" value="ECO:0007669"/>
    <property type="project" value="TreeGrafter"/>
</dbReference>
<feature type="domain" description="CCDC43 PWI-like" evidence="4">
    <location>
        <begin position="8"/>
        <end position="71"/>
    </location>
</feature>
<dbReference type="PANTHER" id="PTHR14398:SF0">
    <property type="entry name" value="ZINC FINGER PROTEIN SWM"/>
    <property type="match status" value="1"/>
</dbReference>
<dbReference type="InterPro" id="IPR058771">
    <property type="entry name" value="PWI_CCDC43"/>
</dbReference>
<feature type="coiled-coil region" evidence="2">
    <location>
        <begin position="104"/>
        <end position="197"/>
    </location>
</feature>
<comment type="caution">
    <text evidence="5">The sequence shown here is derived from an EMBL/GenBank/DDBJ whole genome shotgun (WGS) entry which is preliminary data.</text>
</comment>
<keyword evidence="2" id="KW-0175">Coiled coil</keyword>
<organism evidence="5 6">
    <name type="scientific">Wickerhamomyces pijperi</name>
    <name type="common">Yeast</name>
    <name type="synonym">Pichia pijperi</name>
    <dbReference type="NCBI Taxonomy" id="599730"/>
    <lineage>
        <taxon>Eukaryota</taxon>
        <taxon>Fungi</taxon>
        <taxon>Dikarya</taxon>
        <taxon>Ascomycota</taxon>
        <taxon>Saccharomycotina</taxon>
        <taxon>Saccharomycetes</taxon>
        <taxon>Phaffomycetales</taxon>
        <taxon>Wickerhamomycetaceae</taxon>
        <taxon>Wickerhamomyces</taxon>
    </lineage>
</organism>
<dbReference type="PANTHER" id="PTHR14398">
    <property type="entry name" value="RNA RECOGNITION RRM/RNP DOMAIN"/>
    <property type="match status" value="1"/>
</dbReference>
<dbReference type="Proteomes" id="UP000774326">
    <property type="component" value="Unassembled WGS sequence"/>
</dbReference>
<evidence type="ECO:0000313" key="6">
    <source>
        <dbReference type="Proteomes" id="UP000774326"/>
    </source>
</evidence>
<keyword evidence="6" id="KW-1185">Reference proteome</keyword>
<dbReference type="InterPro" id="IPR045137">
    <property type="entry name" value="RBM26/27"/>
</dbReference>
<evidence type="ECO:0000256" key="3">
    <source>
        <dbReference type="SAM" id="MobiDB-lite"/>
    </source>
</evidence>
<feature type="region of interest" description="Disordered" evidence="3">
    <location>
        <begin position="267"/>
        <end position="289"/>
    </location>
</feature>
<gene>
    <name evidence="5" type="ORF">WICPIJ_009671</name>
</gene>
<evidence type="ECO:0000313" key="5">
    <source>
        <dbReference type="EMBL" id="KAH3673760.1"/>
    </source>
</evidence>
<proteinExistence type="predicted"/>
<reference evidence="5" key="2">
    <citation type="submission" date="2021-01" db="EMBL/GenBank/DDBJ databases">
        <authorList>
            <person name="Schikora-Tamarit M.A."/>
        </authorList>
    </citation>
    <scope>NUCLEOTIDE SEQUENCE</scope>
    <source>
        <strain evidence="5">CBS2887</strain>
    </source>
</reference>
<dbReference type="EMBL" id="JAEUBG010005584">
    <property type="protein sequence ID" value="KAH3673760.1"/>
    <property type="molecule type" value="Genomic_DNA"/>
</dbReference>
<dbReference type="Pfam" id="PF26091">
    <property type="entry name" value="PWI_CCDC43"/>
    <property type="match status" value="1"/>
</dbReference>
<name>A0A9P8TCS0_WICPI</name>
<dbReference type="OrthoDB" id="443401at2759"/>